<evidence type="ECO:0000313" key="3">
    <source>
        <dbReference type="Proteomes" id="UP000320244"/>
    </source>
</evidence>
<dbReference type="Pfam" id="PF13521">
    <property type="entry name" value="AAA_28"/>
    <property type="match status" value="1"/>
</dbReference>
<dbReference type="SUPFAM" id="SSF52540">
    <property type="entry name" value="P-loop containing nucleoside triphosphate hydrolases"/>
    <property type="match status" value="1"/>
</dbReference>
<keyword evidence="3" id="KW-1185">Reference proteome</keyword>
<reference evidence="2 3" key="2">
    <citation type="submission" date="2019-08" db="EMBL/GenBank/DDBJ databases">
        <title>Jejuicoccus antrihumi gen. nov., sp. nov., a new member of the family Dermacoccaceae isolated from a cave.</title>
        <authorList>
            <person name="Schumann P."/>
            <person name="Kim I.S."/>
        </authorList>
    </citation>
    <scope>NUCLEOTIDE SEQUENCE [LARGE SCALE GENOMIC DNA]</scope>
    <source>
        <strain evidence="2 3">C5-26</strain>
    </source>
</reference>
<dbReference type="EMBL" id="VCQV01000001">
    <property type="protein sequence ID" value="TWP39066.1"/>
    <property type="molecule type" value="Genomic_DNA"/>
</dbReference>
<protein>
    <submittedName>
        <fullName evidence="2">ATPase</fullName>
    </submittedName>
</protein>
<organism evidence="2 3">
    <name type="scientific">Leekyejoonella antrihumi</name>
    <dbReference type="NCBI Taxonomy" id="1660198"/>
    <lineage>
        <taxon>Bacteria</taxon>
        <taxon>Bacillati</taxon>
        <taxon>Actinomycetota</taxon>
        <taxon>Actinomycetes</taxon>
        <taxon>Micrococcales</taxon>
        <taxon>Dermacoccaceae</taxon>
        <taxon>Leekyejoonella</taxon>
    </lineage>
</organism>
<evidence type="ECO:0000313" key="2">
    <source>
        <dbReference type="EMBL" id="TWP39066.1"/>
    </source>
</evidence>
<dbReference type="AlphaFoldDB" id="A0A563E972"/>
<accession>A0A563E972</accession>
<dbReference type="InterPro" id="IPR038727">
    <property type="entry name" value="NadR/Ttd14_AAA_dom"/>
</dbReference>
<dbReference type="OrthoDB" id="5638848at2"/>
<sequence length="188" mass="20976">MLTHYVLTGAPGSGKTSVLHELRRRGHAVVEEAATDVIAERQALGIDEPWARDDFVDLIVMLQRERASMRVCNSVHVQIHDRSPLCTLALARYLGRPVTPLLAGEVSRVLSEQVYARSVLLVRPLGFIEPTAARRISYAESLAFERVHEDVYRENGFDLVDIPPGPVADRADLAEAHILAATERLRHR</sequence>
<dbReference type="Proteomes" id="UP000320244">
    <property type="component" value="Unassembled WGS sequence"/>
</dbReference>
<proteinExistence type="predicted"/>
<dbReference type="Gene3D" id="3.40.50.300">
    <property type="entry name" value="P-loop containing nucleotide triphosphate hydrolases"/>
    <property type="match status" value="1"/>
</dbReference>
<feature type="domain" description="NadR/Ttd14 AAA" evidence="1">
    <location>
        <begin position="5"/>
        <end position="170"/>
    </location>
</feature>
<gene>
    <name evidence="2" type="ORF">FGL98_01380</name>
</gene>
<dbReference type="InterPro" id="IPR027417">
    <property type="entry name" value="P-loop_NTPase"/>
</dbReference>
<comment type="caution">
    <text evidence="2">The sequence shown here is derived from an EMBL/GenBank/DDBJ whole genome shotgun (WGS) entry which is preliminary data.</text>
</comment>
<dbReference type="RefSeq" id="WP_146314847.1">
    <property type="nucleotide sequence ID" value="NZ_VCQV01000001.1"/>
</dbReference>
<evidence type="ECO:0000259" key="1">
    <source>
        <dbReference type="Pfam" id="PF13521"/>
    </source>
</evidence>
<reference evidence="2 3" key="1">
    <citation type="submission" date="2019-05" db="EMBL/GenBank/DDBJ databases">
        <authorList>
            <person name="Lee S.D."/>
        </authorList>
    </citation>
    <scope>NUCLEOTIDE SEQUENCE [LARGE SCALE GENOMIC DNA]</scope>
    <source>
        <strain evidence="2 3">C5-26</strain>
    </source>
</reference>
<name>A0A563E972_9MICO</name>